<comment type="caution">
    <text evidence="2">The sequence shown here is derived from an EMBL/GenBank/DDBJ whole genome shotgun (WGS) entry which is preliminary data.</text>
</comment>
<sequence>MGSSISKSKIFDMPKGEHRCSTTSSQRTMVADEPPKTNNKKPFIKPKFFRNKQSLAKRKHYKRKSVVTKSIIGRPTNFKHLNSSTHMDNEDESAKIAAQMLILSSLIKPLPKDGNIPIIPPRSSSYSNHIIVKDFHATSIKKRKPVAGMKKNSLPRTARRQPKSTLNKIS</sequence>
<proteinExistence type="predicted"/>
<feature type="compositionally biased region" description="Basic and acidic residues" evidence="1">
    <location>
        <begin position="9"/>
        <end position="20"/>
    </location>
</feature>
<organism evidence="2 3">
    <name type="scientific">Mucor saturninus</name>
    <dbReference type="NCBI Taxonomy" id="64648"/>
    <lineage>
        <taxon>Eukaryota</taxon>
        <taxon>Fungi</taxon>
        <taxon>Fungi incertae sedis</taxon>
        <taxon>Mucoromycota</taxon>
        <taxon>Mucoromycotina</taxon>
        <taxon>Mucoromycetes</taxon>
        <taxon>Mucorales</taxon>
        <taxon>Mucorineae</taxon>
        <taxon>Mucoraceae</taxon>
        <taxon>Mucor</taxon>
    </lineage>
</organism>
<evidence type="ECO:0000313" key="3">
    <source>
        <dbReference type="Proteomes" id="UP000603453"/>
    </source>
</evidence>
<keyword evidence="3" id="KW-1185">Reference proteome</keyword>
<reference evidence="2" key="1">
    <citation type="submission" date="2020-12" db="EMBL/GenBank/DDBJ databases">
        <title>Metabolic potential, ecology and presence of endohyphal bacteria is reflected in genomic diversity of Mucoromycotina.</title>
        <authorList>
            <person name="Muszewska A."/>
            <person name="Okrasinska A."/>
            <person name="Steczkiewicz K."/>
            <person name="Drgas O."/>
            <person name="Orlowska M."/>
            <person name="Perlinska-Lenart U."/>
            <person name="Aleksandrzak-Piekarczyk T."/>
            <person name="Szatraj K."/>
            <person name="Zielenkiewicz U."/>
            <person name="Pilsyk S."/>
            <person name="Malc E."/>
            <person name="Mieczkowski P."/>
            <person name="Kruszewska J.S."/>
            <person name="Biernat P."/>
            <person name="Pawlowska J."/>
        </authorList>
    </citation>
    <scope>NUCLEOTIDE SEQUENCE</scope>
    <source>
        <strain evidence="2">WA0000017839</strain>
    </source>
</reference>
<feature type="region of interest" description="Disordered" evidence="1">
    <location>
        <begin position="1"/>
        <end position="46"/>
    </location>
</feature>
<dbReference type="OrthoDB" id="2267364at2759"/>
<dbReference type="EMBL" id="JAEPRD010000102">
    <property type="protein sequence ID" value="KAG2198987.1"/>
    <property type="molecule type" value="Genomic_DNA"/>
</dbReference>
<accession>A0A8H7QV90</accession>
<protein>
    <submittedName>
        <fullName evidence="2">Uncharacterized protein</fullName>
    </submittedName>
</protein>
<name>A0A8H7QV90_9FUNG</name>
<dbReference type="AlphaFoldDB" id="A0A8H7QV90"/>
<evidence type="ECO:0000256" key="1">
    <source>
        <dbReference type="SAM" id="MobiDB-lite"/>
    </source>
</evidence>
<dbReference type="Proteomes" id="UP000603453">
    <property type="component" value="Unassembled WGS sequence"/>
</dbReference>
<evidence type="ECO:0000313" key="2">
    <source>
        <dbReference type="EMBL" id="KAG2198987.1"/>
    </source>
</evidence>
<feature type="region of interest" description="Disordered" evidence="1">
    <location>
        <begin position="144"/>
        <end position="170"/>
    </location>
</feature>
<gene>
    <name evidence="2" type="ORF">INT47_013171</name>
</gene>